<dbReference type="RefSeq" id="WP_091108689.1">
    <property type="nucleotide sequence ID" value="NZ_FOWQ01000002.1"/>
</dbReference>
<keyword evidence="4" id="KW-1185">Reference proteome</keyword>
<feature type="transmembrane region" description="Helical" evidence="2">
    <location>
        <begin position="31"/>
        <end position="49"/>
    </location>
</feature>
<proteinExistence type="predicted"/>
<gene>
    <name evidence="3" type="ORF">SAMN05660464_1832</name>
</gene>
<keyword evidence="2" id="KW-0472">Membrane</keyword>
<reference evidence="4" key="1">
    <citation type="submission" date="2016-10" db="EMBL/GenBank/DDBJ databases">
        <authorList>
            <person name="Varghese N."/>
            <person name="Submissions S."/>
        </authorList>
    </citation>
    <scope>NUCLEOTIDE SEQUENCE [LARGE SCALE GENOMIC DNA]</scope>
    <source>
        <strain evidence="4">DSM 44208</strain>
    </source>
</reference>
<name>A0A1I5LNN9_9ACTN</name>
<evidence type="ECO:0000256" key="1">
    <source>
        <dbReference type="SAM" id="MobiDB-lite"/>
    </source>
</evidence>
<dbReference type="Proteomes" id="UP000198857">
    <property type="component" value="Unassembled WGS sequence"/>
</dbReference>
<accession>A0A1I5LNN9</accession>
<keyword evidence="2" id="KW-1133">Transmembrane helix</keyword>
<evidence type="ECO:0000313" key="4">
    <source>
        <dbReference type="Proteomes" id="UP000198857"/>
    </source>
</evidence>
<dbReference type="AlphaFoldDB" id="A0A1I5LNN9"/>
<sequence length="77" mass="7916">MPKKTRQSSPTVREEPSLPAPSSAPPSGGDLVAIVAILASLMAVTLVITRDVDQAMQVVAAMAAVLVLLGLGRSARH</sequence>
<evidence type="ECO:0000313" key="3">
    <source>
        <dbReference type="EMBL" id="SFO98928.1"/>
    </source>
</evidence>
<keyword evidence="2" id="KW-0812">Transmembrane</keyword>
<protein>
    <submittedName>
        <fullName evidence="3">Uncharacterized protein</fullName>
    </submittedName>
</protein>
<organism evidence="3 4">
    <name type="scientific">Geodermatophilus dictyosporus</name>
    <dbReference type="NCBI Taxonomy" id="1523247"/>
    <lineage>
        <taxon>Bacteria</taxon>
        <taxon>Bacillati</taxon>
        <taxon>Actinomycetota</taxon>
        <taxon>Actinomycetes</taxon>
        <taxon>Geodermatophilales</taxon>
        <taxon>Geodermatophilaceae</taxon>
        <taxon>Geodermatophilus</taxon>
    </lineage>
</organism>
<evidence type="ECO:0000256" key="2">
    <source>
        <dbReference type="SAM" id="Phobius"/>
    </source>
</evidence>
<feature type="transmembrane region" description="Helical" evidence="2">
    <location>
        <begin position="55"/>
        <end position="72"/>
    </location>
</feature>
<feature type="region of interest" description="Disordered" evidence="1">
    <location>
        <begin position="1"/>
        <end position="28"/>
    </location>
</feature>
<dbReference type="EMBL" id="FOWQ01000002">
    <property type="protein sequence ID" value="SFO98928.1"/>
    <property type="molecule type" value="Genomic_DNA"/>
</dbReference>